<evidence type="ECO:0000313" key="5">
    <source>
        <dbReference type="RefSeq" id="XP_013174479.1"/>
    </source>
</evidence>
<evidence type="ECO:0000256" key="1">
    <source>
        <dbReference type="ARBA" id="ARBA00036993"/>
    </source>
</evidence>
<organism evidence="3 4">
    <name type="scientific">Papilio xuthus</name>
    <name type="common">Asian swallowtail butterfly</name>
    <dbReference type="NCBI Taxonomy" id="66420"/>
    <lineage>
        <taxon>Eukaryota</taxon>
        <taxon>Metazoa</taxon>
        <taxon>Ecdysozoa</taxon>
        <taxon>Arthropoda</taxon>
        <taxon>Hexapoda</taxon>
        <taxon>Insecta</taxon>
        <taxon>Pterygota</taxon>
        <taxon>Neoptera</taxon>
        <taxon>Endopterygota</taxon>
        <taxon>Lepidoptera</taxon>
        <taxon>Glossata</taxon>
        <taxon>Ditrysia</taxon>
        <taxon>Papilionoidea</taxon>
        <taxon>Papilionidae</taxon>
        <taxon>Papilioninae</taxon>
        <taxon>Papilio</taxon>
    </lineage>
</organism>
<proteinExistence type="predicted"/>
<dbReference type="Proteomes" id="UP000694872">
    <property type="component" value="Unplaced"/>
</dbReference>
<dbReference type="RefSeq" id="XP_013174479.1">
    <property type="nucleotide sequence ID" value="XM_013319025.1"/>
</dbReference>
<dbReference type="CDD" id="cd07828">
    <property type="entry name" value="lipocalin_heme-bd-THAP4-like"/>
    <property type="match status" value="1"/>
</dbReference>
<reference evidence="5" key="2">
    <citation type="submission" date="2025-04" db="UniProtKB">
        <authorList>
            <consortium name="RefSeq"/>
        </authorList>
    </citation>
    <scope>IDENTIFICATION</scope>
</reference>
<dbReference type="STRING" id="66420.A0A194Q0S8"/>
<dbReference type="Pfam" id="PF08768">
    <property type="entry name" value="THAP4_heme-bd"/>
    <property type="match status" value="1"/>
</dbReference>
<dbReference type="InterPro" id="IPR045165">
    <property type="entry name" value="Nitrobindin"/>
</dbReference>
<dbReference type="Proteomes" id="UP000053268">
    <property type="component" value="Unassembled WGS sequence"/>
</dbReference>
<reference evidence="3 4" key="1">
    <citation type="journal article" date="2015" name="Nat. Commun.">
        <title>Outbred genome sequencing and CRISPR/Cas9 gene editing in butterflies.</title>
        <authorList>
            <person name="Li X."/>
            <person name="Fan D."/>
            <person name="Zhang W."/>
            <person name="Liu G."/>
            <person name="Zhang L."/>
            <person name="Zhao L."/>
            <person name="Fang X."/>
            <person name="Chen L."/>
            <person name="Dong Y."/>
            <person name="Chen Y."/>
            <person name="Ding Y."/>
            <person name="Zhao R."/>
            <person name="Feng M."/>
            <person name="Zhu Y."/>
            <person name="Feng Y."/>
            <person name="Jiang X."/>
            <person name="Zhu D."/>
            <person name="Xiang H."/>
            <person name="Feng X."/>
            <person name="Li S."/>
            <person name="Wang J."/>
            <person name="Zhang G."/>
            <person name="Kronforst M.R."/>
            <person name="Wang W."/>
        </authorList>
    </citation>
    <scope>NUCLEOTIDE SEQUENCE [LARGE SCALE GENOMIC DNA]</scope>
    <source>
        <strain evidence="3">Ya'a_city_454_Px</strain>
        <tissue evidence="3">Whole body</tissue>
    </source>
</reference>
<dbReference type="GeneID" id="106122886"/>
<protein>
    <submittedName>
        <fullName evidence="3 5">THAP domain-containing protein 4</fullName>
    </submittedName>
</protein>
<dbReference type="InterPro" id="IPR014878">
    <property type="entry name" value="THAP4-like_heme-bd"/>
</dbReference>
<feature type="domain" description="THAP4-like heme-binding" evidence="2">
    <location>
        <begin position="10"/>
        <end position="163"/>
    </location>
</feature>
<dbReference type="KEGG" id="pxu:106122886"/>
<dbReference type="OrthoDB" id="58529at2759"/>
<dbReference type="AlphaFoldDB" id="A0A194Q0S8"/>
<dbReference type="Gene3D" id="2.40.128.20">
    <property type="match status" value="1"/>
</dbReference>
<evidence type="ECO:0000313" key="3">
    <source>
        <dbReference type="EMBL" id="KPI99187.1"/>
    </source>
</evidence>
<dbReference type="SUPFAM" id="SSF50814">
    <property type="entry name" value="Lipocalins"/>
    <property type="match status" value="1"/>
</dbReference>
<name>A0A194Q0S8_PAPXU</name>
<dbReference type="PANTHER" id="PTHR15854:SF4">
    <property type="entry name" value="PEROXYNITRITE ISOMERASE THAP4"/>
    <property type="match status" value="1"/>
</dbReference>
<gene>
    <name evidence="5" type="primary">LOC106122886</name>
    <name evidence="3" type="ORF">RR46_05371</name>
</gene>
<accession>A0A194Q0S8</accession>
<dbReference type="PANTHER" id="PTHR15854">
    <property type="entry name" value="THAP4 PROTEIN"/>
    <property type="match status" value="1"/>
</dbReference>
<evidence type="ECO:0000259" key="2">
    <source>
        <dbReference type="Pfam" id="PF08768"/>
    </source>
</evidence>
<dbReference type="EMBL" id="KQ459580">
    <property type="protein sequence ID" value="KPI99187.1"/>
    <property type="molecule type" value="Genomic_DNA"/>
</dbReference>
<evidence type="ECO:0000313" key="4">
    <source>
        <dbReference type="Proteomes" id="UP000053268"/>
    </source>
</evidence>
<comment type="catalytic activity">
    <reaction evidence="1">
        <text>peroxynitrite = nitrate</text>
        <dbReference type="Rhea" id="RHEA:63116"/>
        <dbReference type="ChEBI" id="CHEBI:17632"/>
        <dbReference type="ChEBI" id="CHEBI:25941"/>
    </reaction>
    <physiologicalReaction direction="left-to-right" evidence="1">
        <dbReference type="Rhea" id="RHEA:63117"/>
    </physiologicalReaction>
</comment>
<keyword evidence="4" id="KW-1185">Reference proteome</keyword>
<dbReference type="InterPro" id="IPR012674">
    <property type="entry name" value="Calycin"/>
</dbReference>
<sequence length="165" mass="18906">MEADYIHEALKPISWLAGRWYTVTGRGSYPNVREFGYHEELEFICLGQPMFNFLSISHHPEKGTAMHQERGFLRILPEKEKVALVVSHNIGLTTIEEGHYDSNLKEIKLASVSIARTSFSKPPHVTNLLREFVLLSPDTLQVTVFMKTDKKPLSQHLKAVYKKVE</sequence>